<accession>A0A2P8VN97</accession>
<dbReference type="Proteomes" id="UP000240212">
    <property type="component" value="Unassembled WGS sequence"/>
</dbReference>
<reference evidence="1 2" key="1">
    <citation type="submission" date="2018-03" db="EMBL/GenBank/DDBJ databases">
        <title>Draft genome sequence of the first documented clinical Siccibacter turicensis isolate in Austria.</title>
        <authorList>
            <person name="Lepuschitz S."/>
            <person name="Pekard-Amenitsch S."/>
            <person name="Haunold R."/>
            <person name="Schill S."/>
            <person name="Mach R."/>
            <person name="Allerberger F."/>
            <person name="Ruppitsch W."/>
            <person name="Forsythe S.J."/>
        </authorList>
    </citation>
    <scope>NUCLEOTIDE SEQUENCE [LARGE SCALE GENOMIC DNA]</scope>
    <source>
        <strain evidence="1 2">6100069499-17</strain>
    </source>
</reference>
<evidence type="ECO:0008006" key="3">
    <source>
        <dbReference type="Google" id="ProtNLM"/>
    </source>
</evidence>
<protein>
    <recommendedName>
        <fullName evidence="3">DUF4431 domain-containing protein</fullName>
    </recommendedName>
</protein>
<comment type="caution">
    <text evidence="1">The sequence shown here is derived from an EMBL/GenBank/DDBJ whole genome shotgun (WGS) entry which is preliminary data.</text>
</comment>
<evidence type="ECO:0000313" key="1">
    <source>
        <dbReference type="EMBL" id="PSN09039.1"/>
    </source>
</evidence>
<proteinExistence type="predicted"/>
<keyword evidence="2" id="KW-1185">Reference proteome</keyword>
<evidence type="ECO:0000313" key="2">
    <source>
        <dbReference type="Proteomes" id="UP000240212"/>
    </source>
</evidence>
<dbReference type="AlphaFoldDB" id="A0A2P8VN97"/>
<name>A0A2P8VN97_9ENTR</name>
<sequence>MTGFKEMMVGLLFISGTSMAQCRHAGESTELSGTFVREETTDSLLLDTPLTCVGAERGQQLTRMTLRFSGERPGPEEIPDDSEVLVDGVFDTGVATGEARVKVTDIISLEDDTPGDPPMSAADKTALVEAFTHFQQAVRDRDSARLATYLAFPVAGETAPFLGERAARLAPGEADAPLTASRYRRYQREILEALQPLAGIRVDVPTLRFDEYRLNALTPAEQAREYSPDPEDEESWYYQENGKRHRVGGVCDRVSNAMLYDTALMVTMGMDANLTLPGSAERCEFQDIFFFTLVNGEMKLVNATSAG</sequence>
<dbReference type="OrthoDB" id="1522627at2"/>
<dbReference type="EMBL" id="PYEP01000002">
    <property type="protein sequence ID" value="PSN09039.1"/>
    <property type="molecule type" value="Genomic_DNA"/>
</dbReference>
<organism evidence="1 2">
    <name type="scientific">Siccibacter turicensis</name>
    <dbReference type="NCBI Taxonomy" id="357233"/>
    <lineage>
        <taxon>Bacteria</taxon>
        <taxon>Pseudomonadati</taxon>
        <taxon>Pseudomonadota</taxon>
        <taxon>Gammaproteobacteria</taxon>
        <taxon>Enterobacterales</taxon>
        <taxon>Enterobacteriaceae</taxon>
        <taxon>Siccibacter</taxon>
    </lineage>
</organism>
<dbReference type="RefSeq" id="WP_106876672.1">
    <property type="nucleotide sequence ID" value="NZ_PYEP01000002.1"/>
</dbReference>
<gene>
    <name evidence="1" type="ORF">C7G83_06785</name>
</gene>
<dbReference type="STRING" id="1388748.GCA_000463155_03513"/>